<keyword evidence="3" id="KW-1185">Reference proteome</keyword>
<accession>A0AAV4N880</accession>
<dbReference type="EMBL" id="BPLR01003079">
    <property type="protein sequence ID" value="GIX80979.1"/>
    <property type="molecule type" value="Genomic_DNA"/>
</dbReference>
<feature type="region of interest" description="Disordered" evidence="1">
    <location>
        <begin position="57"/>
        <end position="80"/>
    </location>
</feature>
<dbReference type="Proteomes" id="UP001054945">
    <property type="component" value="Unassembled WGS sequence"/>
</dbReference>
<comment type="caution">
    <text evidence="2">The sequence shown here is derived from an EMBL/GenBank/DDBJ whole genome shotgun (WGS) entry which is preliminary data.</text>
</comment>
<dbReference type="AlphaFoldDB" id="A0AAV4N880"/>
<protein>
    <submittedName>
        <fullName evidence="2">Uncharacterized protein</fullName>
    </submittedName>
</protein>
<evidence type="ECO:0000256" key="1">
    <source>
        <dbReference type="SAM" id="MobiDB-lite"/>
    </source>
</evidence>
<sequence>MLKKALAFASASSLCQRADIQKVTITFCLQSQSVFMGKRIVAHASHHDGREMKIKWQPQKGQLAQDMHTNKHSRRSMEFS</sequence>
<proteinExistence type="predicted"/>
<name>A0AAV4N880_CAEEX</name>
<reference evidence="2 3" key="1">
    <citation type="submission" date="2021-06" db="EMBL/GenBank/DDBJ databases">
        <title>Caerostris extrusa draft genome.</title>
        <authorList>
            <person name="Kono N."/>
            <person name="Arakawa K."/>
        </authorList>
    </citation>
    <scope>NUCLEOTIDE SEQUENCE [LARGE SCALE GENOMIC DNA]</scope>
</reference>
<evidence type="ECO:0000313" key="3">
    <source>
        <dbReference type="Proteomes" id="UP001054945"/>
    </source>
</evidence>
<organism evidence="2 3">
    <name type="scientific">Caerostris extrusa</name>
    <name type="common">Bark spider</name>
    <name type="synonym">Caerostris bankana</name>
    <dbReference type="NCBI Taxonomy" id="172846"/>
    <lineage>
        <taxon>Eukaryota</taxon>
        <taxon>Metazoa</taxon>
        <taxon>Ecdysozoa</taxon>
        <taxon>Arthropoda</taxon>
        <taxon>Chelicerata</taxon>
        <taxon>Arachnida</taxon>
        <taxon>Araneae</taxon>
        <taxon>Araneomorphae</taxon>
        <taxon>Entelegynae</taxon>
        <taxon>Araneoidea</taxon>
        <taxon>Araneidae</taxon>
        <taxon>Caerostris</taxon>
    </lineage>
</organism>
<evidence type="ECO:0000313" key="2">
    <source>
        <dbReference type="EMBL" id="GIX80979.1"/>
    </source>
</evidence>
<gene>
    <name evidence="2" type="ORF">CEXT_561111</name>
</gene>